<evidence type="ECO:0000313" key="3">
    <source>
        <dbReference type="Proteomes" id="UP000664382"/>
    </source>
</evidence>
<proteinExistence type="predicted"/>
<accession>A0A939MLG0</accession>
<evidence type="ECO:0000256" key="1">
    <source>
        <dbReference type="SAM" id="MobiDB-lite"/>
    </source>
</evidence>
<feature type="region of interest" description="Disordered" evidence="1">
    <location>
        <begin position="69"/>
        <end position="107"/>
    </location>
</feature>
<keyword evidence="3" id="KW-1185">Reference proteome</keyword>
<dbReference type="AlphaFoldDB" id="A0A939MLG0"/>
<dbReference type="RefSeq" id="WP_208095246.1">
    <property type="nucleotide sequence ID" value="NZ_JAGDYM010000003.1"/>
</dbReference>
<dbReference type="Gene3D" id="6.10.140.530">
    <property type="match status" value="1"/>
</dbReference>
<organism evidence="2 3">
    <name type="scientific">Leucobacter weissii</name>
    <dbReference type="NCBI Taxonomy" id="1983706"/>
    <lineage>
        <taxon>Bacteria</taxon>
        <taxon>Bacillati</taxon>
        <taxon>Actinomycetota</taxon>
        <taxon>Actinomycetes</taxon>
        <taxon>Micrococcales</taxon>
        <taxon>Microbacteriaceae</taxon>
        <taxon>Leucobacter</taxon>
    </lineage>
</organism>
<dbReference type="Proteomes" id="UP000664382">
    <property type="component" value="Unassembled WGS sequence"/>
</dbReference>
<reference evidence="2" key="1">
    <citation type="submission" date="2021-03" db="EMBL/GenBank/DDBJ databases">
        <title>Leucobacter chromiisoli sp. nov., isolated from chromium-containing soil of chemical plant.</title>
        <authorList>
            <person name="Xu Z."/>
        </authorList>
    </citation>
    <scope>NUCLEOTIDE SEQUENCE</scope>
    <source>
        <strain evidence="2">S27</strain>
    </source>
</reference>
<dbReference type="EMBL" id="JAGDYM010000003">
    <property type="protein sequence ID" value="MBO1900606.1"/>
    <property type="molecule type" value="Genomic_DNA"/>
</dbReference>
<name>A0A939MLG0_9MICO</name>
<gene>
    <name evidence="2" type="ORF">J4H92_01420</name>
</gene>
<feature type="region of interest" description="Disordered" evidence="1">
    <location>
        <begin position="256"/>
        <end position="275"/>
    </location>
</feature>
<comment type="caution">
    <text evidence="2">The sequence shown here is derived from an EMBL/GenBank/DDBJ whole genome shotgun (WGS) entry which is preliminary data.</text>
</comment>
<evidence type="ECO:0000313" key="2">
    <source>
        <dbReference type="EMBL" id="MBO1900606.1"/>
    </source>
</evidence>
<sequence length="320" mass="35133">MDSEAWEELFSACVAWLAAHGRRPDDVQPRNATERRLGTWLAHQSMLAGQGRLQTGRLLRLKEAGLGGTLRAKRRRESRSPAHGNDRTAGPGQGRPAGAVAAERQRPVSRYRRRRVGGFRMQDTVLRVPVALLNRVVELWYLVSPEGGALPGAAPEAIAELRGLLAEIDERYRVPLGMLARATGVNRSAYRTWLRRHPAGQQLPAPPSSAAAEAAEEAGAPLRGGVCRAGHPQRAENLVSDGRGGSRCGVCARERAQQQRVRESQGNPPTRRNAPWTMAEDRLVLVAETTDLELARLLHRTVGSIRARRAKLRRSVGDRI</sequence>
<evidence type="ECO:0008006" key="4">
    <source>
        <dbReference type="Google" id="ProtNLM"/>
    </source>
</evidence>
<protein>
    <recommendedName>
        <fullName evidence="4">Helicase-associated domain-containing protein</fullName>
    </recommendedName>
</protein>